<dbReference type="CDD" id="cd01948">
    <property type="entry name" value="EAL"/>
    <property type="match status" value="1"/>
</dbReference>
<evidence type="ECO:0000313" key="2">
    <source>
        <dbReference type="EMBL" id="SDY42112.1"/>
    </source>
</evidence>
<evidence type="ECO:0000313" key="3">
    <source>
        <dbReference type="Proteomes" id="UP000199026"/>
    </source>
</evidence>
<accession>A0A1H3JQA2</accession>
<dbReference type="STRING" id="576131.SAMN05444486_102109"/>
<dbReference type="PANTHER" id="PTHR33121">
    <property type="entry name" value="CYCLIC DI-GMP PHOSPHODIESTERASE PDEF"/>
    <property type="match status" value="1"/>
</dbReference>
<organism evidence="2 3">
    <name type="scientific">Lentibacter algarum</name>
    <dbReference type="NCBI Taxonomy" id="576131"/>
    <lineage>
        <taxon>Bacteria</taxon>
        <taxon>Pseudomonadati</taxon>
        <taxon>Pseudomonadota</taxon>
        <taxon>Alphaproteobacteria</taxon>
        <taxon>Rhodobacterales</taxon>
        <taxon>Roseobacteraceae</taxon>
        <taxon>Lentibacter</taxon>
    </lineage>
</organism>
<feature type="domain" description="EAL" evidence="1">
    <location>
        <begin position="27"/>
        <end position="277"/>
    </location>
</feature>
<dbReference type="InterPro" id="IPR050706">
    <property type="entry name" value="Cyclic-di-GMP_PDE-like"/>
</dbReference>
<dbReference type="Gene3D" id="3.20.20.450">
    <property type="entry name" value="EAL domain"/>
    <property type="match status" value="1"/>
</dbReference>
<dbReference type="GeneID" id="78124187"/>
<keyword evidence="3" id="KW-1185">Reference proteome</keyword>
<dbReference type="PROSITE" id="PS50883">
    <property type="entry name" value="EAL"/>
    <property type="match status" value="1"/>
</dbReference>
<dbReference type="InterPro" id="IPR001633">
    <property type="entry name" value="EAL_dom"/>
</dbReference>
<sequence>MKNIKRPVAAHGDDVNNPLGYAVTARDKSAMQMVEVALRQKQVLLAYQPIMHAHAPYKVAFYEALVRLTDETGRIIPAKEFIHEIETTELGRIMDCIALEKGLRTLARQPDLRLSINMSARSIGYPRWIRTLKQGLQRNVTVGERLILEITESSAMTVPELVIAFMNEIQSKGVSFALDDFGAGYTSFRYLRDFYFDILKIDGQFIRGIAQNPDNQVLTSALKAIADQFDMLTVAEFVENREDAVFLADLGIDCLQGYFFSAPTISPVWDRNQKDERSA</sequence>
<gene>
    <name evidence="2" type="ORF">SAMN05444486_102109</name>
</gene>
<evidence type="ECO:0000259" key="1">
    <source>
        <dbReference type="PROSITE" id="PS50883"/>
    </source>
</evidence>
<dbReference type="GO" id="GO:0071111">
    <property type="term" value="F:cyclic-guanylate-specific phosphodiesterase activity"/>
    <property type="evidence" value="ECO:0007669"/>
    <property type="project" value="InterPro"/>
</dbReference>
<dbReference type="SUPFAM" id="SSF141868">
    <property type="entry name" value="EAL domain-like"/>
    <property type="match status" value="1"/>
</dbReference>
<dbReference type="RefSeq" id="WP_089889366.1">
    <property type="nucleotide sequence ID" value="NZ_CALJFH010000008.1"/>
</dbReference>
<name>A0A1H3JQA2_9RHOB</name>
<dbReference type="Proteomes" id="UP000199026">
    <property type="component" value="Unassembled WGS sequence"/>
</dbReference>
<dbReference type="OrthoDB" id="23692at2"/>
<proteinExistence type="predicted"/>
<protein>
    <submittedName>
        <fullName evidence="2">EAL domain, c-di-GMP-specific phosphodiesterase class I (Or its enzymatically inactive variant)</fullName>
    </submittedName>
</protein>
<dbReference type="InterPro" id="IPR035919">
    <property type="entry name" value="EAL_sf"/>
</dbReference>
<dbReference type="Pfam" id="PF00563">
    <property type="entry name" value="EAL"/>
    <property type="match status" value="1"/>
</dbReference>
<dbReference type="EMBL" id="FNPR01000002">
    <property type="protein sequence ID" value="SDY42112.1"/>
    <property type="molecule type" value="Genomic_DNA"/>
</dbReference>
<dbReference type="PANTHER" id="PTHR33121:SF79">
    <property type="entry name" value="CYCLIC DI-GMP PHOSPHODIESTERASE PDED-RELATED"/>
    <property type="match status" value="1"/>
</dbReference>
<dbReference type="AlphaFoldDB" id="A0A1H3JQA2"/>
<reference evidence="2 3" key="1">
    <citation type="submission" date="2016-10" db="EMBL/GenBank/DDBJ databases">
        <authorList>
            <person name="de Groot N.N."/>
        </authorList>
    </citation>
    <scope>NUCLEOTIDE SEQUENCE [LARGE SCALE GENOMIC DNA]</scope>
    <source>
        <strain evidence="2 3">DSM 24677</strain>
    </source>
</reference>
<dbReference type="SMART" id="SM00052">
    <property type="entry name" value="EAL"/>
    <property type="match status" value="1"/>
</dbReference>